<keyword evidence="1" id="KW-0472">Membrane</keyword>
<protein>
    <submittedName>
        <fullName evidence="2">Fatty acid desaturase</fullName>
    </submittedName>
</protein>
<evidence type="ECO:0000313" key="3">
    <source>
        <dbReference type="Proteomes" id="UP000808914"/>
    </source>
</evidence>
<keyword evidence="3" id="KW-1185">Reference proteome</keyword>
<dbReference type="Proteomes" id="UP000808914">
    <property type="component" value="Unassembled WGS sequence"/>
</dbReference>
<organism evidence="2 3">
    <name type="scientific">Scopulibacillus daqui</name>
    <dbReference type="NCBI Taxonomy" id="1469162"/>
    <lineage>
        <taxon>Bacteria</taxon>
        <taxon>Bacillati</taxon>
        <taxon>Bacillota</taxon>
        <taxon>Bacilli</taxon>
        <taxon>Bacillales</taxon>
        <taxon>Sporolactobacillaceae</taxon>
        <taxon>Scopulibacillus</taxon>
    </lineage>
</organism>
<accession>A0ABS2Q3Q2</accession>
<feature type="transmembrane region" description="Helical" evidence="1">
    <location>
        <begin position="7"/>
        <end position="27"/>
    </location>
</feature>
<dbReference type="EMBL" id="JAFBER010000033">
    <property type="protein sequence ID" value="MBM7646925.1"/>
    <property type="molecule type" value="Genomic_DNA"/>
</dbReference>
<comment type="caution">
    <text evidence="2">The sequence shown here is derived from an EMBL/GenBank/DDBJ whole genome shotgun (WGS) entry which is preliminary data.</text>
</comment>
<feature type="transmembrane region" description="Helical" evidence="1">
    <location>
        <begin position="39"/>
        <end position="60"/>
    </location>
</feature>
<keyword evidence="1" id="KW-1133">Transmembrane helix</keyword>
<evidence type="ECO:0000256" key="1">
    <source>
        <dbReference type="SAM" id="Phobius"/>
    </source>
</evidence>
<dbReference type="InterPro" id="IPR025428">
    <property type="entry name" value="Spore_YhaL"/>
</dbReference>
<keyword evidence="1" id="KW-0812">Transmembrane</keyword>
<sequence>MMKKTKRAIAIICTIIFLYILQQWGILMPIVDRIEAFPWWVYLVFAGILFSGFQFVISYMKEKEEDMKWIEEQGQVFINRMNEERERRNENKKTGLSKKSV</sequence>
<reference evidence="2 3" key="1">
    <citation type="submission" date="2021-01" db="EMBL/GenBank/DDBJ databases">
        <title>Genomic Encyclopedia of Type Strains, Phase IV (KMG-IV): sequencing the most valuable type-strain genomes for metagenomic binning, comparative biology and taxonomic classification.</title>
        <authorList>
            <person name="Goeker M."/>
        </authorList>
    </citation>
    <scope>NUCLEOTIDE SEQUENCE [LARGE SCALE GENOMIC DNA]</scope>
    <source>
        <strain evidence="2 3">DSM 28236</strain>
    </source>
</reference>
<evidence type="ECO:0000313" key="2">
    <source>
        <dbReference type="EMBL" id="MBM7646925.1"/>
    </source>
</evidence>
<name>A0ABS2Q3Q2_9BACL</name>
<proteinExistence type="predicted"/>
<gene>
    <name evidence="2" type="ORF">JOD45_003160</name>
</gene>
<dbReference type="RefSeq" id="WP_205004795.1">
    <property type="nucleotide sequence ID" value="NZ_JAFBER010000033.1"/>
</dbReference>
<dbReference type="Pfam" id="PF14147">
    <property type="entry name" value="Spore_YhaL"/>
    <property type="match status" value="1"/>
</dbReference>